<gene>
    <name evidence="1" type="ORF">A2311_01400</name>
</gene>
<comment type="caution">
    <text evidence="1">The sequence shown here is derived from an EMBL/GenBank/DDBJ whole genome shotgun (WGS) entry which is preliminary data.</text>
</comment>
<accession>A0A1F4TUE0</accession>
<name>A0A1F4TUE0_UNCSA</name>
<sequence length="232" mass="25326">MAPLDKNFSFVIVSMTDMKILCALLLGCCLATAIWGSPLNPPTTPLTPPEPSGEILNYPTAQPTSEFPTFNSSPGIFGWHKESEIGAALGLLNYLGGWVNLKLADPLKTGNYLGLAEDALVYKLGTGFIFGQAANQQGFFTIPCQLEATLYLLENSFWEGDPFIGTGLNYNLLGTNGQSGGFGWKYYCGLQRDFGFGLGRCDVAFGYNSYRVKDNLLASSYYFAISRPFIRL</sequence>
<reference evidence="1 2" key="1">
    <citation type="journal article" date="2016" name="Nat. Commun.">
        <title>Thousands of microbial genomes shed light on interconnected biogeochemical processes in an aquifer system.</title>
        <authorList>
            <person name="Anantharaman K."/>
            <person name="Brown C.T."/>
            <person name="Hug L.A."/>
            <person name="Sharon I."/>
            <person name="Castelle C.J."/>
            <person name="Probst A.J."/>
            <person name="Thomas B.C."/>
            <person name="Singh A."/>
            <person name="Wilkins M.J."/>
            <person name="Karaoz U."/>
            <person name="Brodie E.L."/>
            <person name="Williams K.H."/>
            <person name="Hubbard S.S."/>
            <person name="Banfield J.F."/>
        </authorList>
    </citation>
    <scope>NUCLEOTIDE SEQUENCE [LARGE SCALE GENOMIC DNA]</scope>
</reference>
<dbReference type="AlphaFoldDB" id="A0A1F4TUE0"/>
<evidence type="ECO:0000313" key="2">
    <source>
        <dbReference type="Proteomes" id="UP000178951"/>
    </source>
</evidence>
<evidence type="ECO:0000313" key="1">
    <source>
        <dbReference type="EMBL" id="OGC36302.1"/>
    </source>
</evidence>
<proteinExistence type="predicted"/>
<organism evidence="1 2">
    <name type="scientific">candidate division WOR-1 bacterium RIFOXYB2_FULL_48_7</name>
    <dbReference type="NCBI Taxonomy" id="1802583"/>
    <lineage>
        <taxon>Bacteria</taxon>
        <taxon>Bacillati</taxon>
        <taxon>Saganbacteria</taxon>
    </lineage>
</organism>
<protein>
    <submittedName>
        <fullName evidence="1">Uncharacterized protein</fullName>
    </submittedName>
</protein>
<dbReference type="Proteomes" id="UP000178951">
    <property type="component" value="Unassembled WGS sequence"/>
</dbReference>
<dbReference type="EMBL" id="MEUF01000016">
    <property type="protein sequence ID" value="OGC36302.1"/>
    <property type="molecule type" value="Genomic_DNA"/>
</dbReference>